<feature type="transmembrane region" description="Helical" evidence="5">
    <location>
        <begin position="71"/>
        <end position="92"/>
    </location>
</feature>
<feature type="domain" description="GtrA/DPMS transmembrane" evidence="6">
    <location>
        <begin position="12"/>
        <end position="123"/>
    </location>
</feature>
<keyword evidence="4 5" id="KW-0472">Membrane</keyword>
<feature type="transmembrane region" description="Helical" evidence="5">
    <location>
        <begin position="38"/>
        <end position="59"/>
    </location>
</feature>
<dbReference type="Proteomes" id="UP000501600">
    <property type="component" value="Chromosome"/>
</dbReference>
<name>A0A6H2DJG6_9SPHN</name>
<proteinExistence type="predicted"/>
<reference evidence="7 8" key="1">
    <citation type="submission" date="2020-04" db="EMBL/GenBank/DDBJ databases">
        <title>Genome sequence for Sphingorhabdus sp. strain M1.</title>
        <authorList>
            <person name="Park S.-J."/>
        </authorList>
    </citation>
    <scope>NUCLEOTIDE SEQUENCE [LARGE SCALE GENOMIC DNA]</scope>
    <source>
        <strain evidence="7 8">JK6</strain>
    </source>
</reference>
<sequence>MNLLSVLAEPRRYVSVGLICAIIHNVVVIGASHMGMHYMIALILSFAIVTPTGYALHTAYTFGKGYSWRQFARFTSGVAVGFPISFAIMVVLCSYLGFSTWVATPIATILLFLWNYASARWAILLGRSV</sequence>
<dbReference type="GO" id="GO:0000271">
    <property type="term" value="P:polysaccharide biosynthetic process"/>
    <property type="evidence" value="ECO:0007669"/>
    <property type="project" value="InterPro"/>
</dbReference>
<keyword evidence="3 5" id="KW-1133">Transmembrane helix</keyword>
<dbReference type="RefSeq" id="WP_168818373.1">
    <property type="nucleotide sequence ID" value="NZ_CP051217.1"/>
</dbReference>
<dbReference type="GO" id="GO:0016020">
    <property type="term" value="C:membrane"/>
    <property type="evidence" value="ECO:0007669"/>
    <property type="project" value="UniProtKB-SubCell"/>
</dbReference>
<dbReference type="KEGG" id="phao:HF685_03850"/>
<dbReference type="Pfam" id="PF04138">
    <property type="entry name" value="GtrA_DPMS_TM"/>
    <property type="match status" value="1"/>
</dbReference>
<evidence type="ECO:0000313" key="8">
    <source>
        <dbReference type="Proteomes" id="UP000501600"/>
    </source>
</evidence>
<organism evidence="7 8">
    <name type="scientific">Parasphingorhabdus halotolerans</name>
    <dbReference type="NCBI Taxonomy" id="2725558"/>
    <lineage>
        <taxon>Bacteria</taxon>
        <taxon>Pseudomonadati</taxon>
        <taxon>Pseudomonadota</taxon>
        <taxon>Alphaproteobacteria</taxon>
        <taxon>Sphingomonadales</taxon>
        <taxon>Sphingomonadaceae</taxon>
        <taxon>Parasphingorhabdus</taxon>
    </lineage>
</organism>
<keyword evidence="8" id="KW-1185">Reference proteome</keyword>
<evidence type="ECO:0000313" key="7">
    <source>
        <dbReference type="EMBL" id="QJB68530.1"/>
    </source>
</evidence>
<evidence type="ECO:0000256" key="3">
    <source>
        <dbReference type="ARBA" id="ARBA00022989"/>
    </source>
</evidence>
<evidence type="ECO:0000256" key="4">
    <source>
        <dbReference type="ARBA" id="ARBA00023136"/>
    </source>
</evidence>
<evidence type="ECO:0000256" key="1">
    <source>
        <dbReference type="ARBA" id="ARBA00004141"/>
    </source>
</evidence>
<evidence type="ECO:0000259" key="6">
    <source>
        <dbReference type="Pfam" id="PF04138"/>
    </source>
</evidence>
<evidence type="ECO:0000256" key="2">
    <source>
        <dbReference type="ARBA" id="ARBA00022692"/>
    </source>
</evidence>
<feature type="transmembrane region" description="Helical" evidence="5">
    <location>
        <begin position="12"/>
        <end position="32"/>
    </location>
</feature>
<keyword evidence="2 5" id="KW-0812">Transmembrane</keyword>
<protein>
    <submittedName>
        <fullName evidence="7">GtrA family protein</fullName>
    </submittedName>
</protein>
<gene>
    <name evidence="7" type="ORF">HF685_03850</name>
</gene>
<dbReference type="AlphaFoldDB" id="A0A6H2DJG6"/>
<feature type="transmembrane region" description="Helical" evidence="5">
    <location>
        <begin position="98"/>
        <end position="117"/>
    </location>
</feature>
<accession>A0A6H2DJG6</accession>
<comment type="subcellular location">
    <subcellularLocation>
        <location evidence="1">Membrane</location>
        <topology evidence="1">Multi-pass membrane protein</topology>
    </subcellularLocation>
</comment>
<evidence type="ECO:0000256" key="5">
    <source>
        <dbReference type="SAM" id="Phobius"/>
    </source>
</evidence>
<dbReference type="InterPro" id="IPR007267">
    <property type="entry name" value="GtrA_DPMS_TM"/>
</dbReference>
<dbReference type="EMBL" id="CP051217">
    <property type="protein sequence ID" value="QJB68530.1"/>
    <property type="molecule type" value="Genomic_DNA"/>
</dbReference>